<evidence type="ECO:0000256" key="4">
    <source>
        <dbReference type="ARBA" id="ARBA00022679"/>
    </source>
</evidence>
<evidence type="ECO:0000313" key="8">
    <source>
        <dbReference type="EMBL" id="CEP25795.1"/>
    </source>
</evidence>
<name>A0A068VSR4_PROFF</name>
<dbReference type="EMBL" id="LM676386">
    <property type="protein sequence ID" value="CEP25795.1"/>
    <property type="molecule type" value="Genomic_DNA"/>
</dbReference>
<gene>
    <name evidence="8" type="primary">aspB (aspC)</name>
    <name evidence="8" type="ORF">PFCIRM138_02420</name>
</gene>
<dbReference type="GO" id="GO:0030170">
    <property type="term" value="F:pyridoxal phosphate binding"/>
    <property type="evidence" value="ECO:0007669"/>
    <property type="project" value="InterPro"/>
</dbReference>
<keyword evidence="4 6" id="KW-0808">Transferase</keyword>
<protein>
    <recommendedName>
        <fullName evidence="6">Aminotransferase</fullName>
        <ecNumber evidence="6">2.6.1.-</ecNumber>
    </recommendedName>
</protein>
<dbReference type="EC" id="2.6.1.-" evidence="6"/>
<evidence type="ECO:0000259" key="7">
    <source>
        <dbReference type="Pfam" id="PF00155"/>
    </source>
</evidence>
<evidence type="ECO:0000256" key="5">
    <source>
        <dbReference type="ARBA" id="ARBA00022898"/>
    </source>
</evidence>
<dbReference type="CDD" id="cd00609">
    <property type="entry name" value="AAT_like"/>
    <property type="match status" value="1"/>
</dbReference>
<dbReference type="PROSITE" id="PS00105">
    <property type="entry name" value="AA_TRANSFER_CLASS_1"/>
    <property type="match status" value="1"/>
</dbReference>
<sequence>MTVSHRARNAETFHALDFAQRAADLEAQGHHVVKLSIGEPDFGAPPAVLAAGRDALDGRPLPYTPPLGLPELRSALSDFYRDRHGVQVPAERIAITMGASAALLLATAATTDPGDEVILADPSYPCNRELVQSFGGTVVALPTTAATRYQLDADMVERAWGDRTTSVMIASPSNPTGTSIPFDELAAICELARSRGGWRIVDEIYLELSDASPAHTVLEVDPDAIVTGSFSKYFGMTGWRLGWAVLPPQLVGPVERLAMNYFLSASNPTQQAALACFTPETLEVCERRRRELGARRRLVLEGLARIGLPVPVVPDGAFYVYIDVSGTGLGAWQFCEQALDVAHVALTPGRDFGPTTGETHVRLSYAASRGELNEGLSRLGHFLASRRG</sequence>
<dbReference type="InterPro" id="IPR004839">
    <property type="entry name" value="Aminotransferase_I/II_large"/>
</dbReference>
<comment type="similarity">
    <text evidence="2 6">Belongs to the class-I pyridoxal-phosphate-dependent aminotransferase family.</text>
</comment>
<dbReference type="InterPro" id="IPR050596">
    <property type="entry name" value="AspAT/PAT-like"/>
</dbReference>
<reference evidence="8" key="1">
    <citation type="submission" date="2014-08" db="EMBL/GenBank/DDBJ databases">
        <authorList>
            <person name="Falentin Helene"/>
        </authorList>
    </citation>
    <scope>NUCLEOTIDE SEQUENCE</scope>
</reference>
<feature type="domain" description="Aminotransferase class I/classII large" evidence="7">
    <location>
        <begin position="31"/>
        <end position="379"/>
    </location>
</feature>
<dbReference type="PANTHER" id="PTHR46383:SF2">
    <property type="entry name" value="AMINOTRANSFERASE"/>
    <property type="match status" value="1"/>
</dbReference>
<dbReference type="InterPro" id="IPR015424">
    <property type="entry name" value="PyrdxlP-dep_Trfase"/>
</dbReference>
<evidence type="ECO:0000256" key="3">
    <source>
        <dbReference type="ARBA" id="ARBA00022576"/>
    </source>
</evidence>
<keyword evidence="5" id="KW-0663">Pyridoxal phosphate</keyword>
<dbReference type="SUPFAM" id="SSF53383">
    <property type="entry name" value="PLP-dependent transferases"/>
    <property type="match status" value="1"/>
</dbReference>
<dbReference type="Gene3D" id="3.40.640.10">
    <property type="entry name" value="Type I PLP-dependent aspartate aminotransferase-like (Major domain)"/>
    <property type="match status" value="1"/>
</dbReference>
<dbReference type="AlphaFoldDB" id="A0A068VSR4"/>
<dbReference type="Pfam" id="PF00155">
    <property type="entry name" value="Aminotran_1_2"/>
    <property type="match status" value="1"/>
</dbReference>
<evidence type="ECO:0000256" key="2">
    <source>
        <dbReference type="ARBA" id="ARBA00007441"/>
    </source>
</evidence>
<keyword evidence="3 6" id="KW-0032">Aminotransferase</keyword>
<evidence type="ECO:0000256" key="1">
    <source>
        <dbReference type="ARBA" id="ARBA00001933"/>
    </source>
</evidence>
<dbReference type="GO" id="GO:0006520">
    <property type="term" value="P:amino acid metabolic process"/>
    <property type="evidence" value="ECO:0007669"/>
    <property type="project" value="InterPro"/>
</dbReference>
<dbReference type="InterPro" id="IPR004838">
    <property type="entry name" value="NHTrfase_class1_PyrdxlP-BS"/>
</dbReference>
<dbReference type="InterPro" id="IPR015421">
    <property type="entry name" value="PyrdxlP-dep_Trfase_major"/>
</dbReference>
<dbReference type="PANTHER" id="PTHR46383">
    <property type="entry name" value="ASPARTATE AMINOTRANSFERASE"/>
    <property type="match status" value="1"/>
</dbReference>
<dbReference type="RefSeq" id="WP_013160415.1">
    <property type="nucleotide sequence ID" value="NZ_HG975455.1"/>
</dbReference>
<proteinExistence type="inferred from homology"/>
<comment type="cofactor">
    <cofactor evidence="1 6">
        <name>pyridoxal 5'-phosphate</name>
        <dbReference type="ChEBI" id="CHEBI:597326"/>
    </cofactor>
</comment>
<accession>A0A068VSR4</accession>
<evidence type="ECO:0000256" key="6">
    <source>
        <dbReference type="RuleBase" id="RU000481"/>
    </source>
</evidence>
<organism evidence="8">
    <name type="scientific">Propionibacterium freudenreichii subsp. freudenreichii</name>
    <dbReference type="NCBI Taxonomy" id="66712"/>
    <lineage>
        <taxon>Bacteria</taxon>
        <taxon>Bacillati</taxon>
        <taxon>Actinomycetota</taxon>
        <taxon>Actinomycetes</taxon>
        <taxon>Propionibacteriales</taxon>
        <taxon>Propionibacteriaceae</taxon>
        <taxon>Propionibacterium</taxon>
    </lineage>
</organism>
<dbReference type="GO" id="GO:0008483">
    <property type="term" value="F:transaminase activity"/>
    <property type="evidence" value="ECO:0007669"/>
    <property type="project" value="UniProtKB-KW"/>
</dbReference>